<proteinExistence type="inferred from homology"/>
<feature type="domain" description="Gelsolin-like" evidence="5">
    <location>
        <begin position="217"/>
        <end position="289"/>
    </location>
</feature>
<dbReference type="InterPro" id="IPR007122">
    <property type="entry name" value="Villin/Gelsolin"/>
</dbReference>
<keyword evidence="3" id="KW-0677">Repeat</keyword>
<dbReference type="PRINTS" id="PR00597">
    <property type="entry name" value="GELSOLIN"/>
</dbReference>
<dbReference type="GO" id="GO:0051014">
    <property type="term" value="P:actin filament severing"/>
    <property type="evidence" value="ECO:0007669"/>
    <property type="project" value="TreeGrafter"/>
</dbReference>
<feature type="domain" description="Gelsolin-like" evidence="5">
    <location>
        <begin position="91"/>
        <end position="154"/>
    </location>
</feature>
<dbReference type="GO" id="GO:0051015">
    <property type="term" value="F:actin filament binding"/>
    <property type="evidence" value="ECO:0007669"/>
    <property type="project" value="InterPro"/>
</dbReference>
<dbReference type="GO" id="GO:0005737">
    <property type="term" value="C:cytoplasm"/>
    <property type="evidence" value="ECO:0007669"/>
    <property type="project" value="TreeGrafter"/>
</dbReference>
<dbReference type="PANTHER" id="PTHR11977">
    <property type="entry name" value="VILLIN"/>
    <property type="match status" value="1"/>
</dbReference>
<evidence type="ECO:0000259" key="5">
    <source>
        <dbReference type="Pfam" id="PF00626"/>
    </source>
</evidence>
<comment type="similarity">
    <text evidence="1">Belongs to the villin/gelsolin family.</text>
</comment>
<dbReference type="SUPFAM" id="SSF55753">
    <property type="entry name" value="Actin depolymerizing proteins"/>
    <property type="match status" value="6"/>
</dbReference>
<evidence type="ECO:0000256" key="2">
    <source>
        <dbReference type="ARBA" id="ARBA00022467"/>
    </source>
</evidence>
<dbReference type="FunFam" id="3.40.20.10:FF:000001">
    <property type="entry name" value="Gelsolin"/>
    <property type="match status" value="1"/>
</dbReference>
<dbReference type="GO" id="GO:0015629">
    <property type="term" value="C:actin cytoskeleton"/>
    <property type="evidence" value="ECO:0007669"/>
    <property type="project" value="TreeGrafter"/>
</dbReference>
<dbReference type="GO" id="GO:0051016">
    <property type="term" value="P:barbed-end actin filament capping"/>
    <property type="evidence" value="ECO:0007669"/>
    <property type="project" value="TreeGrafter"/>
</dbReference>
<protein>
    <recommendedName>
        <fullName evidence="5">Gelsolin-like domain-containing protein</fullName>
    </recommendedName>
</protein>
<dbReference type="InterPro" id="IPR029006">
    <property type="entry name" value="ADF-H/Gelsolin-like_dom_sf"/>
</dbReference>
<evidence type="ECO:0000256" key="4">
    <source>
        <dbReference type="ARBA" id="ARBA00023203"/>
    </source>
</evidence>
<feature type="domain" description="Gelsolin-like" evidence="5">
    <location>
        <begin position="369"/>
        <end position="446"/>
    </location>
</feature>
<dbReference type="EMBL" id="OB660049">
    <property type="protein sequence ID" value="CAD7222357.1"/>
    <property type="molecule type" value="Genomic_DNA"/>
</dbReference>
<dbReference type="AlphaFoldDB" id="A0A7R8ZK41"/>
<feature type="domain" description="Gelsolin-like" evidence="5">
    <location>
        <begin position="492"/>
        <end position="559"/>
    </location>
</feature>
<evidence type="ECO:0000256" key="3">
    <source>
        <dbReference type="ARBA" id="ARBA00022737"/>
    </source>
</evidence>
<keyword evidence="4" id="KW-0009">Actin-binding</keyword>
<dbReference type="CDD" id="cd11289">
    <property type="entry name" value="gelsolin_S2_like"/>
    <property type="match status" value="1"/>
</dbReference>
<dbReference type="Gene3D" id="3.40.20.10">
    <property type="entry name" value="Severin"/>
    <property type="match status" value="6"/>
</dbReference>
<dbReference type="CDD" id="cd11291">
    <property type="entry name" value="gelsolin_S6_like"/>
    <property type="match status" value="1"/>
</dbReference>
<dbReference type="CDD" id="cd11293">
    <property type="entry name" value="gelsolin_S4_like"/>
    <property type="match status" value="1"/>
</dbReference>
<evidence type="ECO:0000256" key="1">
    <source>
        <dbReference type="ARBA" id="ARBA00008418"/>
    </source>
</evidence>
<evidence type="ECO:0000313" key="6">
    <source>
        <dbReference type="EMBL" id="CAD7222357.1"/>
    </source>
</evidence>
<dbReference type="PANTHER" id="PTHR11977:SF123">
    <property type="entry name" value="GELSOLIN"/>
    <property type="match status" value="1"/>
</dbReference>
<gene>
    <name evidence="6" type="ORF">CTOB1V02_LOCUS368</name>
</gene>
<dbReference type="FunFam" id="3.40.20.10:FF:000005">
    <property type="entry name" value="Gelsolin"/>
    <property type="match status" value="1"/>
</dbReference>
<keyword evidence="2" id="KW-0117">Actin capping</keyword>
<dbReference type="GO" id="GO:0005546">
    <property type="term" value="F:phosphatidylinositol-4,5-bisphosphate binding"/>
    <property type="evidence" value="ECO:0007669"/>
    <property type="project" value="TreeGrafter"/>
</dbReference>
<accession>A0A7R8ZK41</accession>
<feature type="domain" description="Gelsolin-like" evidence="5">
    <location>
        <begin position="600"/>
        <end position="672"/>
    </location>
</feature>
<dbReference type="GO" id="GO:0008154">
    <property type="term" value="P:actin polymerization or depolymerization"/>
    <property type="evidence" value="ECO:0007669"/>
    <property type="project" value="TreeGrafter"/>
</dbReference>
<organism evidence="6">
    <name type="scientific">Cyprideis torosa</name>
    <dbReference type="NCBI Taxonomy" id="163714"/>
    <lineage>
        <taxon>Eukaryota</taxon>
        <taxon>Metazoa</taxon>
        <taxon>Ecdysozoa</taxon>
        <taxon>Arthropoda</taxon>
        <taxon>Crustacea</taxon>
        <taxon>Oligostraca</taxon>
        <taxon>Ostracoda</taxon>
        <taxon>Podocopa</taxon>
        <taxon>Podocopida</taxon>
        <taxon>Cytherocopina</taxon>
        <taxon>Cytheroidea</taxon>
        <taxon>Cytherideidae</taxon>
        <taxon>Cyprideis</taxon>
    </lineage>
</organism>
<dbReference type="SMART" id="SM00262">
    <property type="entry name" value="GEL"/>
    <property type="match status" value="5"/>
</dbReference>
<dbReference type="Pfam" id="PF00626">
    <property type="entry name" value="Gelsolin"/>
    <property type="match status" value="5"/>
</dbReference>
<dbReference type="InterPro" id="IPR007123">
    <property type="entry name" value="Gelsolin-like_dom"/>
</dbReference>
<dbReference type="CDD" id="cd11292">
    <property type="entry name" value="gelsolin_S3_like"/>
    <property type="match status" value="1"/>
</dbReference>
<dbReference type="OrthoDB" id="6375767at2759"/>
<sequence length="706" mass="78157">MSAMAEEFVSLRVLVGQDESGAAAIKTVELDDQLGGAPVQYREVQEHESNVFLSYFKKGIKYLPGGVKSGFTHVDPDAFEKRLFHVKGRRNVRVKQVEISISNMNQGDCFILDMGKDIYVYCGATSRRIERLKAVMAANDIRDSDHAGDARVHIGDESAPDVIAKFFENLGEGSADEVPEKGEVEDDAAERTSDQTVSLHRVSDQDGELYTVKIGEKPLKQDMLESGQDAFILDTGSAASGIFVWIGKGSSKDERVKAMELAGKFIRQNGFPNYTKINRIVEGGETTSFKQYFSTWKETSDVIGFGRVYTREQIAASLPEADFDVSSLHAGKRRLLAKNAGKAFGFMPDDGSGSVEIYRVEDFELTPNDDAVKGIFFAGDSYVIKYSYETASGGAGYVIYFWQGNESTQDEKAASAIHAVKIDDEVGGGKAVQVRVVQGEEPHHFLTIFRGKLVVMSGGKASGFRNIRDYDTYDADGVRLFRIRGTNEFDTRAEQRPEKAKSLASDDVFLLDTPTQAFLWIGKGASEEEKTMGENIAPTVCPERELVVVPEGEEPSEFWDYLGGQDEYNTRIGLPEHPLLSPRLFHCLISSSGKMRVQEIACFDQDDLNVDDCMVLDTGEEVYVWVGEGASDEEKENAFSMAEEYIRTDPTDRKAESAVILKIKQGAEPSGFKSIFPAWDDELWQNQPSLDDIRAQLEAANADISN</sequence>
<dbReference type="CDD" id="cd11288">
    <property type="entry name" value="gelsolin_S5_like"/>
    <property type="match status" value="1"/>
</dbReference>
<reference evidence="6" key="1">
    <citation type="submission" date="2020-11" db="EMBL/GenBank/DDBJ databases">
        <authorList>
            <person name="Tran Van P."/>
        </authorList>
    </citation>
    <scope>NUCLEOTIDE SEQUENCE</scope>
</reference>
<name>A0A7R8ZK41_9CRUS</name>